<dbReference type="EMBL" id="JAGMWT010000009">
    <property type="protein sequence ID" value="KAH7122510.1"/>
    <property type="molecule type" value="Genomic_DNA"/>
</dbReference>
<feature type="region of interest" description="Disordered" evidence="1">
    <location>
        <begin position="52"/>
        <end position="72"/>
    </location>
</feature>
<comment type="caution">
    <text evidence="2">The sequence shown here is derived from an EMBL/GenBank/DDBJ whole genome shotgun (WGS) entry which is preliminary data.</text>
</comment>
<protein>
    <submittedName>
        <fullName evidence="2">Uncharacterized protein</fullName>
    </submittedName>
</protein>
<dbReference type="AlphaFoldDB" id="A0A9P9IKF7"/>
<accession>A0A9P9IKF7</accession>
<evidence type="ECO:0000256" key="1">
    <source>
        <dbReference type="SAM" id="MobiDB-lite"/>
    </source>
</evidence>
<name>A0A9P9IKF7_9PLEO</name>
<proteinExistence type="predicted"/>
<sequence>MTGATRCFALTIHESCPSNACVHAHRAVSGLSPVCVEPHTSFSTSRNASKIFDADQNRSQQKPSHPSETRPAVAQVQARVDLSTVLFVSTRACLATFAMARPPDHSLIASSFKANPYPLLSKTSANSLLRVFVSWHLLEHLPRLSRIYLRLKFKCQLKTLPNCLLHCNQCLLFGKQEIFQNLFVLLCTTYGHACQSLHIKKSSQFRDTASWQA</sequence>
<feature type="compositionally biased region" description="Polar residues" evidence="1">
    <location>
        <begin position="57"/>
        <end position="66"/>
    </location>
</feature>
<evidence type="ECO:0000313" key="3">
    <source>
        <dbReference type="Proteomes" id="UP000700596"/>
    </source>
</evidence>
<evidence type="ECO:0000313" key="2">
    <source>
        <dbReference type="EMBL" id="KAH7122510.1"/>
    </source>
</evidence>
<keyword evidence="3" id="KW-1185">Reference proteome</keyword>
<organism evidence="2 3">
    <name type="scientific">Dendryphion nanum</name>
    <dbReference type="NCBI Taxonomy" id="256645"/>
    <lineage>
        <taxon>Eukaryota</taxon>
        <taxon>Fungi</taxon>
        <taxon>Dikarya</taxon>
        <taxon>Ascomycota</taxon>
        <taxon>Pezizomycotina</taxon>
        <taxon>Dothideomycetes</taxon>
        <taxon>Pleosporomycetidae</taxon>
        <taxon>Pleosporales</taxon>
        <taxon>Torulaceae</taxon>
        <taxon>Dendryphion</taxon>
    </lineage>
</organism>
<reference evidence="2" key="1">
    <citation type="journal article" date="2021" name="Nat. Commun.">
        <title>Genetic determinants of endophytism in the Arabidopsis root mycobiome.</title>
        <authorList>
            <person name="Mesny F."/>
            <person name="Miyauchi S."/>
            <person name="Thiergart T."/>
            <person name="Pickel B."/>
            <person name="Atanasova L."/>
            <person name="Karlsson M."/>
            <person name="Huettel B."/>
            <person name="Barry K.W."/>
            <person name="Haridas S."/>
            <person name="Chen C."/>
            <person name="Bauer D."/>
            <person name="Andreopoulos W."/>
            <person name="Pangilinan J."/>
            <person name="LaButti K."/>
            <person name="Riley R."/>
            <person name="Lipzen A."/>
            <person name="Clum A."/>
            <person name="Drula E."/>
            <person name="Henrissat B."/>
            <person name="Kohler A."/>
            <person name="Grigoriev I.V."/>
            <person name="Martin F.M."/>
            <person name="Hacquard S."/>
        </authorList>
    </citation>
    <scope>NUCLEOTIDE SEQUENCE</scope>
    <source>
        <strain evidence="2">MPI-CAGE-CH-0243</strain>
    </source>
</reference>
<gene>
    <name evidence="2" type="ORF">B0J11DRAFT_341153</name>
</gene>
<dbReference type="Proteomes" id="UP000700596">
    <property type="component" value="Unassembled WGS sequence"/>
</dbReference>